<sequence>MYGYEPRDKSGPMDLDPPTYDTTRLDAFNLPLQDDGPARKRLHSELEPRVPFHAQPSPGFASYNHAQNTAPLLLAALNTPKRAPAYDPSQWYSAAPRTPATSNLMTQEVEMDSPARQPPTASSSSTPIPATKTTEAASERANTAEDKENSDDKEVEKDKPRKFAKGAVTRTNKKRQQARKEREQRSEGEDNAAPVRHSDSVAGPSTWSKAEHHYNVHMNAPALRHSEIPALLLGYLQFFVNTSIVVFCVYLAVLFVLTVRRDVKDKMQEYSVEILQEIAECTNLYLTNRCDPTFRVPAMEAPCKAWDACMNRDPTMVGRINIIAETFAGVINSFVEPISWKTMSFTLVTLTFLIALTNSALFNLRARASHHEPITPPTPQGYWPPHGQFMPQLPPHIPQGHMLAHDQMPSGDGSKQIGWTGEQEQKKGWW</sequence>
<dbReference type="InterPro" id="IPR018767">
    <property type="entry name" value="Brl1/Brr6_dom"/>
</dbReference>
<dbReference type="KEGG" id="ksn:43592167"/>
<keyword evidence="2" id="KW-1133">Transmembrane helix</keyword>
<dbReference type="GO" id="GO:0055088">
    <property type="term" value="P:lipid homeostasis"/>
    <property type="evidence" value="ECO:0007669"/>
    <property type="project" value="InterPro"/>
</dbReference>
<proteinExistence type="predicted"/>
<dbReference type="AlphaFoldDB" id="A0A5M6BPG2"/>
<feature type="region of interest" description="Disordered" evidence="1">
    <location>
        <begin position="407"/>
        <end position="430"/>
    </location>
</feature>
<evidence type="ECO:0000256" key="2">
    <source>
        <dbReference type="SAM" id="Phobius"/>
    </source>
</evidence>
<feature type="region of interest" description="Disordered" evidence="1">
    <location>
        <begin position="1"/>
        <end position="22"/>
    </location>
</feature>
<gene>
    <name evidence="3" type="ORF">CI109_104791</name>
</gene>
<dbReference type="GeneID" id="43592167"/>
<reference evidence="3" key="2">
    <citation type="submission" date="2024-01" db="EMBL/GenBank/DDBJ databases">
        <title>Comparative genomics of Cryptococcus and Kwoniella reveals pathogenesis evolution and contrasting modes of karyotype evolution via chromosome fusion or intercentromeric recombination.</title>
        <authorList>
            <person name="Coelho M.A."/>
            <person name="David-Palma M."/>
            <person name="Shea T."/>
            <person name="Bowers K."/>
            <person name="McGinley-Smith S."/>
            <person name="Mohammad A.W."/>
            <person name="Gnirke A."/>
            <person name="Yurkov A.M."/>
            <person name="Nowrousian M."/>
            <person name="Sun S."/>
            <person name="Cuomo C.A."/>
            <person name="Heitman J."/>
        </authorList>
    </citation>
    <scope>NUCLEOTIDE SEQUENCE</scope>
    <source>
        <strain evidence="3">CBS 12478</strain>
    </source>
</reference>
<feature type="transmembrane region" description="Helical" evidence="2">
    <location>
        <begin position="232"/>
        <end position="257"/>
    </location>
</feature>
<dbReference type="Pfam" id="PF10104">
    <property type="entry name" value="Brr6_like_C_C"/>
    <property type="match status" value="1"/>
</dbReference>
<dbReference type="OrthoDB" id="5961at2759"/>
<dbReference type="InterPro" id="IPR040202">
    <property type="entry name" value="Brl1/Brr6"/>
</dbReference>
<name>A0A5M6BPG2_9TREE</name>
<dbReference type="RefSeq" id="XP_031857716.1">
    <property type="nucleotide sequence ID" value="XM_032007995.1"/>
</dbReference>
<dbReference type="SMART" id="SM01042">
    <property type="entry name" value="Brr6_like_C_C"/>
    <property type="match status" value="1"/>
</dbReference>
<feature type="compositionally biased region" description="Low complexity" evidence="1">
    <location>
        <begin position="114"/>
        <end position="134"/>
    </location>
</feature>
<evidence type="ECO:0000313" key="3">
    <source>
        <dbReference type="EMBL" id="WWD20315.1"/>
    </source>
</evidence>
<feature type="transmembrane region" description="Helical" evidence="2">
    <location>
        <begin position="345"/>
        <end position="364"/>
    </location>
</feature>
<feature type="transmembrane region" description="Helical" evidence="2">
    <location>
        <begin position="320"/>
        <end position="339"/>
    </location>
</feature>
<feature type="compositionally biased region" description="Basic and acidic residues" evidence="1">
    <location>
        <begin position="1"/>
        <end position="11"/>
    </location>
</feature>
<feature type="region of interest" description="Disordered" evidence="1">
    <location>
        <begin position="108"/>
        <end position="206"/>
    </location>
</feature>
<protein>
    <submittedName>
        <fullName evidence="3">Uncharacterized protein</fullName>
    </submittedName>
</protein>
<keyword evidence="2" id="KW-0472">Membrane</keyword>
<evidence type="ECO:0000256" key="1">
    <source>
        <dbReference type="SAM" id="MobiDB-lite"/>
    </source>
</evidence>
<organism evidence="3 4">
    <name type="scientific">Kwoniella shandongensis</name>
    <dbReference type="NCBI Taxonomy" id="1734106"/>
    <lineage>
        <taxon>Eukaryota</taxon>
        <taxon>Fungi</taxon>
        <taxon>Dikarya</taxon>
        <taxon>Basidiomycota</taxon>
        <taxon>Agaricomycotina</taxon>
        <taxon>Tremellomycetes</taxon>
        <taxon>Tremellales</taxon>
        <taxon>Cryptococcaceae</taxon>
        <taxon>Kwoniella</taxon>
    </lineage>
</organism>
<evidence type="ECO:0000313" key="4">
    <source>
        <dbReference type="Proteomes" id="UP000322225"/>
    </source>
</evidence>
<accession>A0A5M6BPG2</accession>
<dbReference type="PANTHER" id="PTHR28136">
    <property type="entry name" value="NUCLEUS EXPORT PROTEIN BRR6"/>
    <property type="match status" value="1"/>
</dbReference>
<dbReference type="EMBL" id="CP144058">
    <property type="protein sequence ID" value="WWD20315.1"/>
    <property type="molecule type" value="Genomic_DNA"/>
</dbReference>
<reference evidence="3" key="1">
    <citation type="submission" date="2017-08" db="EMBL/GenBank/DDBJ databases">
        <authorList>
            <person name="Cuomo C."/>
            <person name="Billmyre B."/>
            <person name="Heitman J."/>
        </authorList>
    </citation>
    <scope>NUCLEOTIDE SEQUENCE</scope>
    <source>
        <strain evidence="3">CBS 12478</strain>
    </source>
</reference>
<dbReference type="Proteomes" id="UP000322225">
    <property type="component" value="Chromosome 8"/>
</dbReference>
<keyword evidence="2" id="KW-0812">Transmembrane</keyword>
<feature type="compositionally biased region" description="Basic and acidic residues" evidence="1">
    <location>
        <begin position="178"/>
        <end position="188"/>
    </location>
</feature>
<keyword evidence="4" id="KW-1185">Reference proteome</keyword>
<dbReference type="GO" id="GO:0031965">
    <property type="term" value="C:nuclear membrane"/>
    <property type="evidence" value="ECO:0007669"/>
    <property type="project" value="InterPro"/>
</dbReference>
<feature type="compositionally biased region" description="Basic and acidic residues" evidence="1">
    <location>
        <begin position="142"/>
        <end position="161"/>
    </location>
</feature>
<dbReference type="GO" id="GO:0006998">
    <property type="term" value="P:nuclear envelope organization"/>
    <property type="evidence" value="ECO:0007669"/>
    <property type="project" value="InterPro"/>
</dbReference>
<dbReference type="PANTHER" id="PTHR28136:SF1">
    <property type="entry name" value="NUCLEUS EXPORT PROTEIN BRL1"/>
    <property type="match status" value="1"/>
</dbReference>